<comment type="cofactor">
    <cofactor evidence="1">
        <name>FAD</name>
        <dbReference type="ChEBI" id="CHEBI:57692"/>
    </cofactor>
</comment>
<dbReference type="AlphaFoldDB" id="A0A814X3F6"/>
<name>A0A814X3F6_9BILA</name>
<accession>A0A814X3F6</accession>
<keyword evidence="7" id="KW-0732">Signal</keyword>
<dbReference type="OrthoDB" id="9983560at2759"/>
<feature type="signal peptide" evidence="7">
    <location>
        <begin position="1"/>
        <end position="23"/>
    </location>
</feature>
<evidence type="ECO:0000313" key="11">
    <source>
        <dbReference type="EMBL" id="CAF3682426.1"/>
    </source>
</evidence>
<dbReference type="InterPro" id="IPR016166">
    <property type="entry name" value="FAD-bd_PCMH"/>
</dbReference>
<dbReference type="Proteomes" id="UP000663881">
    <property type="component" value="Unassembled WGS sequence"/>
</dbReference>
<dbReference type="InterPro" id="IPR012951">
    <property type="entry name" value="BBE"/>
</dbReference>
<reference evidence="10" key="1">
    <citation type="submission" date="2021-02" db="EMBL/GenBank/DDBJ databases">
        <authorList>
            <person name="Nowell W R."/>
        </authorList>
    </citation>
    <scope>NUCLEOTIDE SEQUENCE</scope>
</reference>
<keyword evidence="6" id="KW-0472">Membrane</keyword>
<evidence type="ECO:0000256" key="4">
    <source>
        <dbReference type="ARBA" id="ARBA00022827"/>
    </source>
</evidence>
<evidence type="ECO:0000256" key="5">
    <source>
        <dbReference type="ARBA" id="ARBA00023002"/>
    </source>
</evidence>
<comment type="similarity">
    <text evidence="2">Belongs to the oxygen-dependent FAD-linked oxidoreductase family.</text>
</comment>
<dbReference type="SUPFAM" id="SSF56176">
    <property type="entry name" value="FAD-binding/transporter-associated domain-like"/>
    <property type="match status" value="1"/>
</dbReference>
<dbReference type="EMBL" id="CAJNOG010000310">
    <property type="protein sequence ID" value="CAF1164229.1"/>
    <property type="molecule type" value="Genomic_DNA"/>
</dbReference>
<dbReference type="Proteomes" id="UP000663891">
    <property type="component" value="Unassembled WGS sequence"/>
</dbReference>
<evidence type="ECO:0000313" key="10">
    <source>
        <dbReference type="EMBL" id="CAF1210835.1"/>
    </source>
</evidence>
<dbReference type="Gene3D" id="3.30.465.10">
    <property type="match status" value="1"/>
</dbReference>
<evidence type="ECO:0000259" key="8">
    <source>
        <dbReference type="PROSITE" id="PS51387"/>
    </source>
</evidence>
<keyword evidence="6" id="KW-0812">Transmembrane</keyword>
<dbReference type="EMBL" id="CAJNON010000347">
    <property type="protein sequence ID" value="CAF1210835.1"/>
    <property type="molecule type" value="Genomic_DNA"/>
</dbReference>
<keyword evidence="3" id="KW-0285">Flavoprotein</keyword>
<dbReference type="GO" id="GO:0071949">
    <property type="term" value="F:FAD binding"/>
    <property type="evidence" value="ECO:0007669"/>
    <property type="project" value="InterPro"/>
</dbReference>
<dbReference type="Pfam" id="PF08031">
    <property type="entry name" value="BBE"/>
    <property type="match status" value="1"/>
</dbReference>
<feature type="domain" description="FAD-binding PCMH-type" evidence="8">
    <location>
        <begin position="61"/>
        <end position="232"/>
    </location>
</feature>
<sequence length="519" mass="58584">MIKSYINVDIILIILLSVHTIYCQEDPLSKLESTIISHGGQVLRITDSQYHAAAILHNRVIQTWPNMLIRPATFDDVSLALSTLSSLKIPIRIMGGRHSYGGYCSHQGIVIDSVLLKGLKIDLQRETVTMEAGVLWSDIYKVLNGSEHIIVGGLCPTVGVVGFTVGGGYNAMYSRSYGYASDNVLDFKMALYNGTIVTASSTINPDLYWALRGGGGGNFGFVLEMTQKIHRINQTNLPNGQYLFLNLTWVDTDIRKALNNWFTFIKEVADFDTRISFNTIVVITNSGNFLTIWCSFNGPEVEFNSIFNSWLSKDPKPNPYNVVHYAQIDIARELAVPFPVPKREHVLSAMAINITDAMLDVILEFKPNSTHQIDAWTEFVYLHNANKDKNTAFAFPDISFDIAPGVSWLDADFDPLALDMAQTMERKLIAAAASTHSIPGAYLNYIDPYLPNWEKMYYRNHWERLREINTKYDPTWYFRFPQGIPPYFSESNISNINKNNIIVMAALIIILIVQSFYLN</sequence>
<dbReference type="Proteomes" id="UP000663844">
    <property type="component" value="Unassembled WGS sequence"/>
</dbReference>
<dbReference type="InterPro" id="IPR036318">
    <property type="entry name" value="FAD-bd_PCMH-like_sf"/>
</dbReference>
<evidence type="ECO:0000256" key="6">
    <source>
        <dbReference type="SAM" id="Phobius"/>
    </source>
</evidence>
<dbReference type="PROSITE" id="PS51387">
    <property type="entry name" value="FAD_PCMH"/>
    <property type="match status" value="1"/>
</dbReference>
<evidence type="ECO:0000313" key="9">
    <source>
        <dbReference type="EMBL" id="CAF1164229.1"/>
    </source>
</evidence>
<dbReference type="InterPro" id="IPR016169">
    <property type="entry name" value="FAD-bd_PCMH_sub2"/>
</dbReference>
<dbReference type="Pfam" id="PF01565">
    <property type="entry name" value="FAD_binding_4"/>
    <property type="match status" value="1"/>
</dbReference>
<comment type="caution">
    <text evidence="10">The sequence shown here is derived from an EMBL/GenBank/DDBJ whole genome shotgun (WGS) entry which is preliminary data.</text>
</comment>
<dbReference type="InterPro" id="IPR006094">
    <property type="entry name" value="Oxid_FAD_bind_N"/>
</dbReference>
<dbReference type="EMBL" id="CAJOAY010000515">
    <property type="protein sequence ID" value="CAF3682426.1"/>
    <property type="molecule type" value="Genomic_DNA"/>
</dbReference>
<dbReference type="PANTHER" id="PTHR42973">
    <property type="entry name" value="BINDING OXIDOREDUCTASE, PUTATIVE (AFU_ORTHOLOGUE AFUA_1G17690)-RELATED"/>
    <property type="match status" value="1"/>
</dbReference>
<dbReference type="GO" id="GO:0016491">
    <property type="term" value="F:oxidoreductase activity"/>
    <property type="evidence" value="ECO:0007669"/>
    <property type="project" value="UniProtKB-KW"/>
</dbReference>
<evidence type="ECO:0000313" key="12">
    <source>
        <dbReference type="EMBL" id="CAF4084805.1"/>
    </source>
</evidence>
<evidence type="ECO:0000313" key="13">
    <source>
        <dbReference type="Proteomes" id="UP000663891"/>
    </source>
</evidence>
<evidence type="ECO:0000256" key="7">
    <source>
        <dbReference type="SAM" id="SignalP"/>
    </source>
</evidence>
<keyword evidence="5" id="KW-0560">Oxidoreductase</keyword>
<protein>
    <recommendedName>
        <fullName evidence="8">FAD-binding PCMH-type domain-containing protein</fullName>
    </recommendedName>
</protein>
<gene>
    <name evidence="9" type="ORF">JYZ213_LOCUS24830</name>
    <name evidence="11" type="ORF">OKA104_LOCUS11218</name>
    <name evidence="12" type="ORF">OXD698_LOCUS34539</name>
    <name evidence="10" type="ORF">VCS650_LOCUS26171</name>
</gene>
<evidence type="ECO:0000256" key="1">
    <source>
        <dbReference type="ARBA" id="ARBA00001974"/>
    </source>
</evidence>
<dbReference type="EMBL" id="CAJOAZ010005035">
    <property type="protein sequence ID" value="CAF4084805.1"/>
    <property type="molecule type" value="Genomic_DNA"/>
</dbReference>
<proteinExistence type="inferred from homology"/>
<feature type="chain" id="PRO_5035602601" description="FAD-binding PCMH-type domain-containing protein" evidence="7">
    <location>
        <begin position="24"/>
        <end position="519"/>
    </location>
</feature>
<evidence type="ECO:0000256" key="2">
    <source>
        <dbReference type="ARBA" id="ARBA00005466"/>
    </source>
</evidence>
<dbReference type="Gene3D" id="3.40.462.20">
    <property type="match status" value="1"/>
</dbReference>
<keyword evidence="4" id="KW-0274">FAD</keyword>
<dbReference type="PANTHER" id="PTHR42973:SF39">
    <property type="entry name" value="FAD-BINDING PCMH-TYPE DOMAIN-CONTAINING PROTEIN"/>
    <property type="match status" value="1"/>
</dbReference>
<evidence type="ECO:0000256" key="3">
    <source>
        <dbReference type="ARBA" id="ARBA00022630"/>
    </source>
</evidence>
<dbReference type="Proteomes" id="UP000663845">
    <property type="component" value="Unassembled WGS sequence"/>
</dbReference>
<keyword evidence="6" id="KW-1133">Transmembrane helix</keyword>
<organism evidence="10 13">
    <name type="scientific">Adineta steineri</name>
    <dbReference type="NCBI Taxonomy" id="433720"/>
    <lineage>
        <taxon>Eukaryota</taxon>
        <taxon>Metazoa</taxon>
        <taxon>Spiralia</taxon>
        <taxon>Gnathifera</taxon>
        <taxon>Rotifera</taxon>
        <taxon>Eurotatoria</taxon>
        <taxon>Bdelloidea</taxon>
        <taxon>Adinetida</taxon>
        <taxon>Adinetidae</taxon>
        <taxon>Adineta</taxon>
    </lineage>
</organism>
<feature type="transmembrane region" description="Helical" evidence="6">
    <location>
        <begin position="501"/>
        <end position="518"/>
    </location>
</feature>
<dbReference type="InterPro" id="IPR050416">
    <property type="entry name" value="FAD-linked_Oxidoreductase"/>
</dbReference>